<evidence type="ECO:0000256" key="1">
    <source>
        <dbReference type="SAM" id="MobiDB-lite"/>
    </source>
</evidence>
<evidence type="ECO:0000313" key="3">
    <source>
        <dbReference type="Proteomes" id="UP000054047"/>
    </source>
</evidence>
<protein>
    <submittedName>
        <fullName evidence="2">Uncharacterized protein</fullName>
    </submittedName>
</protein>
<gene>
    <name evidence="2" type="ORF">ANCDUO_03312</name>
</gene>
<feature type="compositionally biased region" description="Polar residues" evidence="1">
    <location>
        <begin position="64"/>
        <end position="77"/>
    </location>
</feature>
<feature type="compositionally biased region" description="Acidic residues" evidence="1">
    <location>
        <begin position="107"/>
        <end position="116"/>
    </location>
</feature>
<feature type="compositionally biased region" description="Basic and acidic residues" evidence="1">
    <location>
        <begin position="95"/>
        <end position="106"/>
    </location>
</feature>
<feature type="compositionally biased region" description="Acidic residues" evidence="1">
    <location>
        <begin position="25"/>
        <end position="35"/>
    </location>
</feature>
<accession>A0A0C2D9F7</accession>
<dbReference type="EMBL" id="KN727151">
    <property type="protein sequence ID" value="KIH66358.1"/>
    <property type="molecule type" value="Genomic_DNA"/>
</dbReference>
<proteinExistence type="predicted"/>
<feature type="region of interest" description="Disordered" evidence="1">
    <location>
        <begin position="1"/>
        <end position="43"/>
    </location>
</feature>
<evidence type="ECO:0000313" key="2">
    <source>
        <dbReference type="EMBL" id="KIH66358.1"/>
    </source>
</evidence>
<keyword evidence="3" id="KW-1185">Reference proteome</keyword>
<reference evidence="2 3" key="1">
    <citation type="submission" date="2013-12" db="EMBL/GenBank/DDBJ databases">
        <title>Draft genome of the parsitic nematode Ancylostoma duodenale.</title>
        <authorList>
            <person name="Mitreva M."/>
        </authorList>
    </citation>
    <scope>NUCLEOTIDE SEQUENCE [LARGE SCALE GENOMIC DNA]</scope>
    <source>
        <strain evidence="2 3">Zhejiang</strain>
    </source>
</reference>
<organism evidence="2 3">
    <name type="scientific">Ancylostoma duodenale</name>
    <dbReference type="NCBI Taxonomy" id="51022"/>
    <lineage>
        <taxon>Eukaryota</taxon>
        <taxon>Metazoa</taxon>
        <taxon>Ecdysozoa</taxon>
        <taxon>Nematoda</taxon>
        <taxon>Chromadorea</taxon>
        <taxon>Rhabditida</taxon>
        <taxon>Rhabditina</taxon>
        <taxon>Rhabditomorpha</taxon>
        <taxon>Strongyloidea</taxon>
        <taxon>Ancylostomatidae</taxon>
        <taxon>Ancylostomatinae</taxon>
        <taxon>Ancylostoma</taxon>
    </lineage>
</organism>
<name>A0A0C2D9F7_9BILA</name>
<dbReference type="Proteomes" id="UP000054047">
    <property type="component" value="Unassembled WGS sequence"/>
</dbReference>
<dbReference type="AlphaFoldDB" id="A0A0C2D9F7"/>
<feature type="region of interest" description="Disordered" evidence="1">
    <location>
        <begin position="58"/>
        <end position="138"/>
    </location>
</feature>
<sequence>MGLETSDEGSATEGNDDDAARAEDEVRDGDPEDEDSLRGALRGNFPAFRRRRWRMIRNSERRATGSTVESLPSASQAEDNEREDVGPSSDEDESEGPRKRVKRDTDSSDSSDDEFAVCESGIPIDVWPIRKSRSPTSS</sequence>